<comment type="catalytic activity">
    <reaction evidence="6 7">
        <text>Release of N-terminal amino acids, preferentially methionine, from peptides and arylamides.</text>
        <dbReference type="EC" id="3.4.11.18"/>
    </reaction>
</comment>
<feature type="binding site" evidence="6">
    <location>
        <position position="176"/>
    </location>
    <ligand>
        <name>substrate</name>
    </ligand>
</feature>
<keyword evidence="4 6" id="KW-0479">Metal-binding</keyword>
<dbReference type="EMBL" id="AP028654">
    <property type="protein sequence ID" value="BEP30105.1"/>
    <property type="molecule type" value="Genomic_DNA"/>
</dbReference>
<dbReference type="EC" id="3.4.11.18" evidence="6 7"/>
<dbReference type="GO" id="GO:0046872">
    <property type="term" value="F:metal ion binding"/>
    <property type="evidence" value="ECO:0007669"/>
    <property type="project" value="UniProtKB-UniRule"/>
</dbReference>
<evidence type="ECO:0000256" key="2">
    <source>
        <dbReference type="ARBA" id="ARBA00022438"/>
    </source>
</evidence>
<feature type="binding site" evidence="6">
    <location>
        <position position="106"/>
    </location>
    <ligand>
        <name>a divalent metal cation</name>
        <dbReference type="ChEBI" id="CHEBI:60240"/>
        <label>2</label>
        <note>catalytic</note>
    </ligand>
</feature>
<dbReference type="GO" id="GO:0005829">
    <property type="term" value="C:cytosol"/>
    <property type="evidence" value="ECO:0007669"/>
    <property type="project" value="TreeGrafter"/>
</dbReference>
<dbReference type="Proteomes" id="UP001321786">
    <property type="component" value="Chromosome"/>
</dbReference>
<feature type="binding site" evidence="6">
    <location>
        <position position="169"/>
    </location>
    <ligand>
        <name>a divalent metal cation</name>
        <dbReference type="ChEBI" id="CHEBI:60240"/>
        <label>2</label>
        <note>catalytic</note>
    </ligand>
</feature>
<accession>A0AAU9E7K1</accession>
<dbReference type="AlphaFoldDB" id="A0AAU9E7K1"/>
<dbReference type="InterPro" id="IPR002467">
    <property type="entry name" value="Pept_M24A_MAP1"/>
</dbReference>
<dbReference type="PROSITE" id="PS00680">
    <property type="entry name" value="MAP_1"/>
    <property type="match status" value="1"/>
</dbReference>
<dbReference type="HAMAP" id="MF_01974">
    <property type="entry name" value="MetAP_1"/>
    <property type="match status" value="1"/>
</dbReference>
<name>A0AAU9E7K1_9FIRM</name>
<feature type="binding site" evidence="6">
    <location>
        <position position="95"/>
    </location>
    <ligand>
        <name>a divalent metal cation</name>
        <dbReference type="ChEBI" id="CHEBI:60240"/>
        <label>1</label>
    </ligand>
</feature>
<evidence type="ECO:0000256" key="1">
    <source>
        <dbReference type="ARBA" id="ARBA00002521"/>
    </source>
</evidence>
<feature type="binding site" evidence="6">
    <location>
        <position position="233"/>
    </location>
    <ligand>
        <name>a divalent metal cation</name>
        <dbReference type="ChEBI" id="CHEBI:60240"/>
        <label>1</label>
    </ligand>
</feature>
<reference evidence="9 10" key="1">
    <citation type="submission" date="2023-08" db="EMBL/GenBank/DDBJ databases">
        <title>Helicovermis profunda gen. nov., sp. nov., a novel mesophilic, fermentative bacterium within the Bacillota from a deep-sea hydrothermal vent chimney.</title>
        <authorList>
            <person name="Miyazaki U."/>
            <person name="Mizutani D."/>
            <person name="Hashimoto Y."/>
            <person name="Tame A."/>
            <person name="Sawayama S."/>
            <person name="Miyazaki J."/>
            <person name="Takai K."/>
            <person name="Nakagawa S."/>
        </authorList>
    </citation>
    <scope>NUCLEOTIDE SEQUENCE [LARGE SCALE GENOMIC DNA]</scope>
    <source>
        <strain evidence="9 10">S502</strain>
    </source>
</reference>
<comment type="function">
    <text evidence="1 6">Removes the N-terminal methionine from nascent proteins. The N-terminal methionine is often cleaved when the second residue in the primary sequence is small and uncharged (Met-Ala-, Cys, Gly, Pro, Ser, Thr, or Val). Requires deformylation of the N(alpha)-formylated initiator methionine before it can be hydrolyzed.</text>
</comment>
<dbReference type="PANTHER" id="PTHR43330:SF27">
    <property type="entry name" value="METHIONINE AMINOPEPTIDASE"/>
    <property type="match status" value="1"/>
</dbReference>
<dbReference type="GO" id="GO:0070006">
    <property type="term" value="F:metalloaminopeptidase activity"/>
    <property type="evidence" value="ECO:0007669"/>
    <property type="project" value="UniProtKB-UniRule"/>
</dbReference>
<feature type="binding site" evidence="6">
    <location>
        <position position="202"/>
    </location>
    <ligand>
        <name>a divalent metal cation</name>
        <dbReference type="ChEBI" id="CHEBI:60240"/>
        <label>2</label>
        <note>catalytic</note>
    </ligand>
</feature>
<evidence type="ECO:0000256" key="5">
    <source>
        <dbReference type="ARBA" id="ARBA00022801"/>
    </source>
</evidence>
<dbReference type="GO" id="GO:0006508">
    <property type="term" value="P:proteolysis"/>
    <property type="evidence" value="ECO:0007669"/>
    <property type="project" value="UniProtKB-KW"/>
</dbReference>
<feature type="binding site" evidence="6">
    <location>
        <position position="233"/>
    </location>
    <ligand>
        <name>a divalent metal cation</name>
        <dbReference type="ChEBI" id="CHEBI:60240"/>
        <label>2</label>
        <note>catalytic</note>
    </ligand>
</feature>
<dbReference type="PRINTS" id="PR00599">
    <property type="entry name" value="MAPEPTIDASE"/>
</dbReference>
<evidence type="ECO:0000256" key="3">
    <source>
        <dbReference type="ARBA" id="ARBA00022670"/>
    </source>
</evidence>
<dbReference type="CDD" id="cd01086">
    <property type="entry name" value="MetAP1"/>
    <property type="match status" value="1"/>
</dbReference>
<dbReference type="KEGG" id="hprf:HLPR_24360"/>
<feature type="binding site" evidence="6">
    <location>
        <position position="77"/>
    </location>
    <ligand>
        <name>substrate</name>
    </ligand>
</feature>
<sequence length="249" mass="26977">MIILKSENEIKLLREAGKIVAYTHEVVRDKVKPGISTFELDSIAEATIRKYNALPAFKGYGGFPGTICASINDEVVHGIPSKSRILKDGDIISVDIGSLINGYYGDSAKTFPVGNVSNEALALIEATKQSFYEGLKLCTVGNRLSDVSHRIQQYVESKGYSVVRDFVGHGVGTGLHEDPQIPNFGRPGRGPRLAKGMVLAIEPMVNIGTYSVEILDNDWTVVTADGSLSAHYEHTLAITDDEPVLLTSL</sequence>
<organism evidence="9 10">
    <name type="scientific">Helicovermis profundi</name>
    <dbReference type="NCBI Taxonomy" id="3065157"/>
    <lineage>
        <taxon>Bacteria</taxon>
        <taxon>Bacillati</taxon>
        <taxon>Bacillota</taxon>
        <taxon>Clostridia</taxon>
        <taxon>Helicovermis</taxon>
    </lineage>
</organism>
<evidence type="ECO:0000256" key="6">
    <source>
        <dbReference type="HAMAP-Rule" id="MF_01974"/>
    </source>
</evidence>
<comment type="cofactor">
    <cofactor evidence="6">
        <name>Co(2+)</name>
        <dbReference type="ChEBI" id="CHEBI:48828"/>
    </cofactor>
    <cofactor evidence="6">
        <name>Zn(2+)</name>
        <dbReference type="ChEBI" id="CHEBI:29105"/>
    </cofactor>
    <cofactor evidence="6">
        <name>Mn(2+)</name>
        <dbReference type="ChEBI" id="CHEBI:29035"/>
    </cofactor>
    <cofactor evidence="6">
        <name>Fe(2+)</name>
        <dbReference type="ChEBI" id="CHEBI:29033"/>
    </cofactor>
    <text evidence="6">Binds 2 divalent metal cations per subunit. Has a high-affinity and a low affinity metal-binding site. The true nature of the physiological cofactor is under debate. The enzyme is active with cobalt, zinc, manganese or divalent iron ions. Most likely, methionine aminopeptidases function as mononuclear Fe(2+)-metalloproteases under physiological conditions, and the catalytically relevant metal-binding site has been assigned to the histidine-containing high-affinity site.</text>
</comment>
<evidence type="ECO:0000313" key="9">
    <source>
        <dbReference type="EMBL" id="BEP30105.1"/>
    </source>
</evidence>
<dbReference type="RefSeq" id="WP_338535706.1">
    <property type="nucleotide sequence ID" value="NZ_AP028654.1"/>
</dbReference>
<evidence type="ECO:0000256" key="7">
    <source>
        <dbReference type="RuleBase" id="RU003653"/>
    </source>
</evidence>
<feature type="domain" description="Peptidase M24" evidence="8">
    <location>
        <begin position="12"/>
        <end position="240"/>
    </location>
</feature>
<protein>
    <recommendedName>
        <fullName evidence="6 7">Methionine aminopeptidase</fullName>
        <shortName evidence="6">MAP</shortName>
        <shortName evidence="6">MetAP</shortName>
        <ecNumber evidence="6 7">3.4.11.18</ecNumber>
    </recommendedName>
    <alternativeName>
        <fullName evidence="6">Peptidase M</fullName>
    </alternativeName>
</protein>
<comment type="similarity">
    <text evidence="6">Belongs to the peptidase M24A family. Methionine aminopeptidase type 1 subfamily.</text>
</comment>
<dbReference type="Pfam" id="PF00557">
    <property type="entry name" value="Peptidase_M24"/>
    <property type="match status" value="1"/>
</dbReference>
<evidence type="ECO:0000313" key="10">
    <source>
        <dbReference type="Proteomes" id="UP001321786"/>
    </source>
</evidence>
<comment type="subunit">
    <text evidence="6">Monomer.</text>
</comment>
<dbReference type="InterPro" id="IPR001714">
    <property type="entry name" value="Pept_M24_MAP"/>
</dbReference>
<dbReference type="Gene3D" id="3.90.230.10">
    <property type="entry name" value="Creatinase/methionine aminopeptidase superfamily"/>
    <property type="match status" value="1"/>
</dbReference>
<feature type="binding site" evidence="6">
    <location>
        <position position="106"/>
    </location>
    <ligand>
        <name>a divalent metal cation</name>
        <dbReference type="ChEBI" id="CHEBI:60240"/>
        <label>1</label>
    </ligand>
</feature>
<gene>
    <name evidence="6 9" type="primary">map</name>
    <name evidence="9" type="ORF">HLPR_24360</name>
</gene>
<keyword evidence="2 6" id="KW-0031">Aminopeptidase</keyword>
<evidence type="ECO:0000256" key="4">
    <source>
        <dbReference type="ARBA" id="ARBA00022723"/>
    </source>
</evidence>
<keyword evidence="10" id="KW-1185">Reference proteome</keyword>
<keyword evidence="5 6" id="KW-0378">Hydrolase</keyword>
<dbReference type="InterPro" id="IPR000994">
    <property type="entry name" value="Pept_M24"/>
</dbReference>
<proteinExistence type="inferred from homology"/>
<keyword evidence="3 6" id="KW-0645">Protease</keyword>
<dbReference type="InterPro" id="IPR036005">
    <property type="entry name" value="Creatinase/aminopeptidase-like"/>
</dbReference>
<dbReference type="NCBIfam" id="TIGR00500">
    <property type="entry name" value="met_pdase_I"/>
    <property type="match status" value="1"/>
</dbReference>
<dbReference type="SUPFAM" id="SSF55920">
    <property type="entry name" value="Creatinase/aminopeptidase"/>
    <property type="match status" value="1"/>
</dbReference>
<evidence type="ECO:0000259" key="8">
    <source>
        <dbReference type="Pfam" id="PF00557"/>
    </source>
</evidence>
<dbReference type="GO" id="GO:0004239">
    <property type="term" value="F:initiator methionyl aminopeptidase activity"/>
    <property type="evidence" value="ECO:0007669"/>
    <property type="project" value="UniProtKB-UniRule"/>
</dbReference>
<dbReference type="PANTHER" id="PTHR43330">
    <property type="entry name" value="METHIONINE AMINOPEPTIDASE"/>
    <property type="match status" value="1"/>
</dbReference>